<name>A0A088E8P9_9CREN</name>
<dbReference type="AlphaFoldDB" id="A0A088E8P9"/>
<evidence type="ECO:0000313" key="14">
    <source>
        <dbReference type="Proteomes" id="UP000029084"/>
    </source>
</evidence>
<evidence type="ECO:0000256" key="5">
    <source>
        <dbReference type="ARBA" id="ARBA00023136"/>
    </source>
</evidence>
<keyword evidence="2" id="KW-1003">Cell membrane</keyword>
<evidence type="ECO:0000256" key="2">
    <source>
        <dbReference type="ARBA" id="ARBA00022475"/>
    </source>
</evidence>
<dbReference type="PANTHER" id="PTHR34187">
    <property type="entry name" value="FGR18P"/>
    <property type="match status" value="1"/>
</dbReference>
<evidence type="ECO:0000313" key="17">
    <source>
        <dbReference type="Proteomes" id="UP000062398"/>
    </source>
</evidence>
<dbReference type="EMBL" id="CP012175">
    <property type="protein sequence ID" value="AKV81272.1"/>
    <property type="molecule type" value="Genomic_DNA"/>
</dbReference>
<keyword evidence="3 6" id="KW-0812">Transmembrane</keyword>
<feature type="transmembrane region" description="Helical" evidence="6">
    <location>
        <begin position="50"/>
        <end position="72"/>
    </location>
</feature>
<evidence type="ECO:0000256" key="1">
    <source>
        <dbReference type="ARBA" id="ARBA00004651"/>
    </source>
</evidence>
<dbReference type="InterPro" id="IPR052053">
    <property type="entry name" value="IM_YidH-like"/>
</dbReference>
<keyword evidence="4 6" id="KW-1133">Transmembrane helix</keyword>
<evidence type="ECO:0000313" key="8">
    <source>
        <dbReference type="EMBL" id="AIM27680.1"/>
    </source>
</evidence>
<protein>
    <submittedName>
        <fullName evidence="9">Membrane protein</fullName>
    </submittedName>
</protein>
<evidence type="ECO:0000256" key="6">
    <source>
        <dbReference type="SAM" id="Phobius"/>
    </source>
</evidence>
<keyword evidence="5 6" id="KW-0472">Membrane</keyword>
<proteinExistence type="predicted"/>
<reference evidence="13 15" key="3">
    <citation type="submission" date="2015-07" db="EMBL/GenBank/DDBJ databases">
        <title>Physiological, transcriptional responses and genome re-sequencing of acid resistant extremely thermoacidophilic Metallosphaera sedula SARC-M1.</title>
        <authorList>
            <person name="Ai C."/>
            <person name="McCarthy S."/>
            <person name="Eckrich V."/>
            <person name="Rudrappa D."/>
            <person name="Qiu G."/>
            <person name="Blum P."/>
        </authorList>
    </citation>
    <scope>NUCLEOTIDE SEQUENCE [LARGE SCALE GENOMIC DNA]</scope>
    <source>
        <strain evidence="13 15">SARC-M1</strain>
    </source>
</reference>
<dbReference type="Proteomes" id="UP000062475">
    <property type="component" value="Chromosome"/>
</dbReference>
<organism evidence="8 14">
    <name type="scientific">Metallosphaera sedula</name>
    <dbReference type="NCBI Taxonomy" id="43687"/>
    <lineage>
        <taxon>Archaea</taxon>
        <taxon>Thermoproteota</taxon>
        <taxon>Thermoprotei</taxon>
        <taxon>Sulfolobales</taxon>
        <taxon>Sulfolobaceae</taxon>
        <taxon>Metallosphaera</taxon>
    </lineage>
</organism>
<feature type="domain" description="DUF202" evidence="7">
    <location>
        <begin position="6"/>
        <end position="77"/>
    </location>
</feature>
<accession>A0A088E8P9</accession>
<dbReference type="GeneID" id="91756043"/>
<dbReference type="EMBL" id="CP012174">
    <property type="protein sequence ID" value="AKV79027.1"/>
    <property type="molecule type" value="Genomic_DNA"/>
</dbReference>
<reference evidence="16 17" key="2">
    <citation type="journal article" date="2015" name="Genome Announc.">
        <title>Complete Genome Sequences of Evolved Arsenate-Resistant Metallosphaera sedula Strains.</title>
        <authorList>
            <person name="Ai C."/>
            <person name="McCarthy S."/>
            <person name="Schackwitz W."/>
            <person name="Martin J."/>
            <person name="Lipzen A."/>
            <person name="Blum P."/>
        </authorList>
    </citation>
    <scope>NUCLEOTIDE SEQUENCE [LARGE SCALE GENOMIC DNA]</scope>
    <source>
        <strain evidence="11 17">ARS120-1</strain>
        <strain evidence="12 16">ARS120-2</strain>
        <strain evidence="9 19">ARS50-1</strain>
        <strain evidence="10 18">ARS50-2</strain>
    </source>
</reference>
<dbReference type="Proteomes" id="UP000068832">
    <property type="component" value="Chromosome"/>
</dbReference>
<evidence type="ECO:0000313" key="13">
    <source>
        <dbReference type="EMBL" id="AKV83510.1"/>
    </source>
</evidence>
<evidence type="ECO:0000313" key="16">
    <source>
        <dbReference type="Proteomes" id="UP000061362"/>
    </source>
</evidence>
<evidence type="ECO:0000313" key="12">
    <source>
        <dbReference type="EMBL" id="AKV81272.1"/>
    </source>
</evidence>
<evidence type="ECO:0000256" key="4">
    <source>
        <dbReference type="ARBA" id="ARBA00022989"/>
    </source>
</evidence>
<evidence type="ECO:0000313" key="9">
    <source>
        <dbReference type="EMBL" id="AKV74537.1"/>
    </source>
</evidence>
<evidence type="ECO:0000313" key="10">
    <source>
        <dbReference type="EMBL" id="AKV76776.1"/>
    </source>
</evidence>
<evidence type="ECO:0000313" key="11">
    <source>
        <dbReference type="EMBL" id="AKV79027.1"/>
    </source>
</evidence>
<dbReference type="EMBL" id="CP012172">
    <property type="protein sequence ID" value="AKV74537.1"/>
    <property type="molecule type" value="Genomic_DNA"/>
</dbReference>
<dbReference type="GO" id="GO:0005886">
    <property type="term" value="C:plasma membrane"/>
    <property type="evidence" value="ECO:0007669"/>
    <property type="project" value="UniProtKB-SubCell"/>
</dbReference>
<dbReference type="Proteomes" id="UP000029084">
    <property type="component" value="Chromosome"/>
</dbReference>
<evidence type="ECO:0000256" key="3">
    <source>
        <dbReference type="ARBA" id="ARBA00022692"/>
    </source>
</evidence>
<evidence type="ECO:0000313" key="15">
    <source>
        <dbReference type="Proteomes" id="UP000056255"/>
    </source>
</evidence>
<dbReference type="EMBL" id="CP008822">
    <property type="protein sequence ID" value="AIM27680.1"/>
    <property type="molecule type" value="Genomic_DNA"/>
</dbReference>
<dbReference type="PANTHER" id="PTHR34187:SF2">
    <property type="entry name" value="DUF202 DOMAIN-CONTAINING PROTEIN"/>
    <property type="match status" value="1"/>
</dbReference>
<evidence type="ECO:0000259" key="7">
    <source>
        <dbReference type="Pfam" id="PF02656"/>
    </source>
</evidence>
<dbReference type="Proteomes" id="UP000056255">
    <property type="component" value="Chromosome"/>
</dbReference>
<dbReference type="InterPro" id="IPR003807">
    <property type="entry name" value="DUF202"/>
</dbReference>
<gene>
    <name evidence="8" type="ORF">HA72_1541</name>
    <name evidence="9" type="ORF">MsedA_1563</name>
    <name evidence="10" type="ORF">MsedB_1565</name>
    <name evidence="11" type="ORF">MsedC_1563</name>
    <name evidence="12" type="ORF">MsedD_1564</name>
    <name evidence="13" type="ORF">MsedE_1568</name>
</gene>
<dbReference type="Proteomes" id="UP000061362">
    <property type="component" value="Chromosome"/>
</dbReference>
<evidence type="ECO:0000313" key="18">
    <source>
        <dbReference type="Proteomes" id="UP000062475"/>
    </source>
</evidence>
<dbReference type="RefSeq" id="WP_012021483.1">
    <property type="nucleotide sequence ID" value="NZ_CP008822.1"/>
</dbReference>
<dbReference type="OMA" id="WIRTSIG"/>
<dbReference type="PATRIC" id="fig|43687.5.peg.1672"/>
<comment type="subcellular location">
    <subcellularLocation>
        <location evidence="1">Cell membrane</location>
        <topology evidence="1">Multi-pass membrane protein</topology>
    </subcellularLocation>
</comment>
<feature type="transmembrane region" description="Helical" evidence="6">
    <location>
        <begin position="92"/>
        <end position="109"/>
    </location>
</feature>
<reference evidence="8 14" key="1">
    <citation type="journal article" date="2014" name="J. Bacteriol.">
        <title>Role of an Archaeal PitA Transporter in the Copper and Arsenic Resistance of Metallosphaera sedula, an Extreme Thermoacidophile.</title>
        <authorList>
            <person name="McCarthy S."/>
            <person name="Ai C."/>
            <person name="Wheaton G."/>
            <person name="Tevatia R."/>
            <person name="Eckrich V."/>
            <person name="Kelly R."/>
            <person name="Blum P."/>
        </authorList>
    </citation>
    <scope>NUCLEOTIDE SEQUENCE [LARGE SCALE GENOMIC DNA]</scope>
    <source>
        <strain evidence="8 14">CuR1</strain>
    </source>
</reference>
<feature type="transmembrane region" description="Helical" evidence="6">
    <location>
        <begin position="14"/>
        <end position="38"/>
    </location>
</feature>
<dbReference type="Proteomes" id="UP000062398">
    <property type="component" value="Chromosome"/>
</dbReference>
<evidence type="ECO:0000313" key="19">
    <source>
        <dbReference type="Proteomes" id="UP000068832"/>
    </source>
</evidence>
<sequence length="110" mass="11987">MVSPSDHMANERTFLAWVRTGIALIGFGFVIAKFALFLQILKGVKGVGQSVLFGEVMIVLGAAVIVYGLLIYHLTERDLENNTYRSRHVLNSVFAAVVLIVAVSLALLVI</sequence>
<dbReference type="EMBL" id="CP012176">
    <property type="protein sequence ID" value="AKV83510.1"/>
    <property type="molecule type" value="Genomic_DNA"/>
</dbReference>
<dbReference type="EMBL" id="CP012173">
    <property type="protein sequence ID" value="AKV76776.1"/>
    <property type="molecule type" value="Genomic_DNA"/>
</dbReference>
<dbReference type="Pfam" id="PF02656">
    <property type="entry name" value="DUF202"/>
    <property type="match status" value="1"/>
</dbReference>